<reference evidence="3" key="1">
    <citation type="submission" date="2021-05" db="EMBL/GenBank/DDBJ databases">
        <authorList>
            <person name="Pietrasiak N."/>
            <person name="Ward R."/>
            <person name="Stajich J.E."/>
            <person name="Kurbessoian T."/>
        </authorList>
    </citation>
    <scope>NUCLEOTIDE SEQUENCE</scope>
    <source>
        <strain evidence="3">GSE-TBD4-15B</strain>
    </source>
</reference>
<feature type="domain" description="Restriction system protein Mrr-like N-terminal" evidence="2">
    <location>
        <begin position="7"/>
        <end position="93"/>
    </location>
</feature>
<dbReference type="InterPro" id="IPR011856">
    <property type="entry name" value="tRNA_endonuc-like_dom_sf"/>
</dbReference>
<dbReference type="InterPro" id="IPR007560">
    <property type="entry name" value="Restrct_endonuc_IV_Mrr"/>
</dbReference>
<proteinExistence type="predicted"/>
<evidence type="ECO:0000259" key="1">
    <source>
        <dbReference type="Pfam" id="PF04471"/>
    </source>
</evidence>
<evidence type="ECO:0000313" key="4">
    <source>
        <dbReference type="Proteomes" id="UP000707356"/>
    </source>
</evidence>
<dbReference type="EC" id="3.1.21.-" evidence="3"/>
<dbReference type="PANTHER" id="PTHR30015">
    <property type="entry name" value="MRR RESTRICTION SYSTEM PROTEIN"/>
    <property type="match status" value="1"/>
</dbReference>
<evidence type="ECO:0000313" key="3">
    <source>
        <dbReference type="EMBL" id="MBW4467907.1"/>
    </source>
</evidence>
<dbReference type="SUPFAM" id="SSF52980">
    <property type="entry name" value="Restriction endonuclease-like"/>
    <property type="match status" value="1"/>
</dbReference>
<dbReference type="EMBL" id="JAHHHV010000082">
    <property type="protein sequence ID" value="MBW4467907.1"/>
    <property type="molecule type" value="Genomic_DNA"/>
</dbReference>
<protein>
    <submittedName>
        <fullName evidence="3">Restriction endonuclease</fullName>
        <ecNumber evidence="3">3.1.21.-</ecNumber>
    </submittedName>
</protein>
<dbReference type="Pfam" id="PF14338">
    <property type="entry name" value="Mrr_N"/>
    <property type="match status" value="1"/>
</dbReference>
<reference evidence="3" key="2">
    <citation type="journal article" date="2022" name="Microbiol. Resour. Announc.">
        <title>Metagenome Sequencing to Explore Phylogenomics of Terrestrial Cyanobacteria.</title>
        <authorList>
            <person name="Ward R.D."/>
            <person name="Stajich J.E."/>
            <person name="Johansen J.R."/>
            <person name="Huntemann M."/>
            <person name="Clum A."/>
            <person name="Foster B."/>
            <person name="Foster B."/>
            <person name="Roux S."/>
            <person name="Palaniappan K."/>
            <person name="Varghese N."/>
            <person name="Mukherjee S."/>
            <person name="Reddy T.B.K."/>
            <person name="Daum C."/>
            <person name="Copeland A."/>
            <person name="Chen I.A."/>
            <person name="Ivanova N.N."/>
            <person name="Kyrpides N.C."/>
            <person name="Shapiro N."/>
            <person name="Eloe-Fadrosh E.A."/>
            <person name="Pietrasiak N."/>
        </authorList>
    </citation>
    <scope>NUCLEOTIDE SEQUENCE</scope>
    <source>
        <strain evidence="3">GSE-TBD4-15B</strain>
    </source>
</reference>
<dbReference type="GO" id="GO:0003677">
    <property type="term" value="F:DNA binding"/>
    <property type="evidence" value="ECO:0007669"/>
    <property type="project" value="InterPro"/>
</dbReference>
<organism evidence="3 4">
    <name type="scientific">Pegethrix bostrychoides GSE-TBD4-15B</name>
    <dbReference type="NCBI Taxonomy" id="2839662"/>
    <lineage>
        <taxon>Bacteria</taxon>
        <taxon>Bacillati</taxon>
        <taxon>Cyanobacteriota</taxon>
        <taxon>Cyanophyceae</taxon>
        <taxon>Oculatellales</taxon>
        <taxon>Oculatellaceae</taxon>
        <taxon>Pegethrix</taxon>
    </lineage>
</organism>
<evidence type="ECO:0000259" key="2">
    <source>
        <dbReference type="Pfam" id="PF14338"/>
    </source>
</evidence>
<keyword evidence="3" id="KW-0540">Nuclease</keyword>
<dbReference type="Proteomes" id="UP000707356">
    <property type="component" value="Unassembled WGS sequence"/>
</dbReference>
<keyword evidence="3" id="KW-0255">Endonuclease</keyword>
<gene>
    <name evidence="3" type="ORF">KME07_20975</name>
</gene>
<dbReference type="Pfam" id="PF04471">
    <property type="entry name" value="Mrr_cat"/>
    <property type="match status" value="1"/>
</dbReference>
<dbReference type="InterPro" id="IPR025745">
    <property type="entry name" value="Mrr-like_N_dom"/>
</dbReference>
<dbReference type="GO" id="GO:0009307">
    <property type="term" value="P:DNA restriction-modification system"/>
    <property type="evidence" value="ECO:0007669"/>
    <property type="project" value="InterPro"/>
</dbReference>
<dbReference type="InterPro" id="IPR052906">
    <property type="entry name" value="Type_IV_Methyl-Rstrct_Enzyme"/>
</dbReference>
<dbReference type="Gene3D" id="3.40.1350.10">
    <property type="match status" value="1"/>
</dbReference>
<dbReference type="InterPro" id="IPR011335">
    <property type="entry name" value="Restrct_endonuc-II-like"/>
</dbReference>
<feature type="domain" description="Restriction endonuclease type IV Mrr" evidence="1">
    <location>
        <begin position="164"/>
        <end position="284"/>
    </location>
</feature>
<comment type="caution">
    <text evidence="3">The sequence shown here is derived from an EMBL/GenBank/DDBJ whole genome shotgun (WGS) entry which is preliminary data.</text>
</comment>
<dbReference type="GO" id="GO:0015666">
    <property type="term" value="F:restriction endodeoxyribonuclease activity"/>
    <property type="evidence" value="ECO:0007669"/>
    <property type="project" value="TreeGrafter"/>
</dbReference>
<name>A0A951PEM2_9CYAN</name>
<sequence length="312" mass="34718">MTTIPTYAQFMLPLLKLAAEDGQIYSVAQLRKRLAEQMNITSEQQAIQLPSGRQSVFDNRVGWASTYLRKAGLLSRPKRGYVQITGRGQEVLAQNPTVIDDIYLQRFEDFRKFKERSVSSETISTALSAENIIVTAQTSTPEETISKAIGILDAALRDELLDKLRQVEPERFENLVLRLLHAMGYGGSMRDVEGVPRGPDGGIDGTIKEDKLGLDIIYVQAKRWAYSVGREKIQAFQGALAGVGARKGVFLTTSTFTQQAIAYASQLKDSKIILIDGQKLAQLMIEHDAGVSIKEVFHIKQIDEDFFAEADF</sequence>
<accession>A0A951PEM2</accession>
<keyword evidence="3" id="KW-0378">Hydrolase</keyword>
<dbReference type="AlphaFoldDB" id="A0A951PEM2"/>
<dbReference type="PANTHER" id="PTHR30015:SF7">
    <property type="entry name" value="TYPE IV METHYL-DIRECTED RESTRICTION ENZYME ECOKMRR"/>
    <property type="match status" value="1"/>
</dbReference>